<dbReference type="AlphaFoldDB" id="A0A7K4M8D5"/>
<gene>
    <name evidence="3" type="ORF">HX852_07360</name>
    <name evidence="2" type="ORF">HX858_08160</name>
    <name evidence="1" type="ORF">HX860_04590</name>
</gene>
<name>A0A7K4M8D5_9ARCH</name>
<dbReference type="Proteomes" id="UP000549797">
    <property type="component" value="Unassembled WGS sequence"/>
</dbReference>
<evidence type="ECO:0000313" key="2">
    <source>
        <dbReference type="EMBL" id="NWJ57705.1"/>
    </source>
</evidence>
<accession>A0A7K4M8D5</accession>
<dbReference type="EMBL" id="JACATJ010000014">
    <property type="protein sequence ID" value="NWK09573.1"/>
    <property type="molecule type" value="Genomic_DNA"/>
</dbReference>
<organism evidence="1 6">
    <name type="scientific">Marine Group I thaumarchaeote</name>
    <dbReference type="NCBI Taxonomy" id="2511932"/>
    <lineage>
        <taxon>Archaea</taxon>
        <taxon>Nitrososphaerota</taxon>
        <taxon>Marine Group I</taxon>
    </lineage>
</organism>
<evidence type="ECO:0000313" key="3">
    <source>
        <dbReference type="EMBL" id="NWK09573.1"/>
    </source>
</evidence>
<dbReference type="EMBL" id="JACATH010000011">
    <property type="protein sequence ID" value="NWJ57705.1"/>
    <property type="molecule type" value="Genomic_DNA"/>
</dbReference>
<reference evidence="4 5" key="1">
    <citation type="journal article" date="2019" name="Environ. Microbiol.">
        <title>Genomics insights into ecotype formation of ammonia-oxidizing archaea in the deep ocean.</title>
        <authorList>
            <person name="Wang Y."/>
            <person name="Huang J.M."/>
            <person name="Cui G.J."/>
            <person name="Nunoura T."/>
            <person name="Takaki Y."/>
            <person name="Li W.L."/>
            <person name="Li J."/>
            <person name="Gao Z.M."/>
            <person name="Takai K."/>
            <person name="Zhang A.Q."/>
            <person name="Stepanauskas R."/>
        </authorList>
    </citation>
    <scope>NUCLEOTIDE SEQUENCE [LARGE SCALE GENOMIC DNA]</scope>
    <source>
        <strain evidence="3 4">D1a</strain>
        <strain evidence="1 6">L14</strain>
        <strain evidence="2 5">L15a</strain>
    </source>
</reference>
<evidence type="ECO:0000313" key="5">
    <source>
        <dbReference type="Proteomes" id="UP000575480"/>
    </source>
</evidence>
<evidence type="ECO:0000313" key="1">
    <source>
        <dbReference type="EMBL" id="NWJ20332.1"/>
    </source>
</evidence>
<evidence type="ECO:0000313" key="6">
    <source>
        <dbReference type="Proteomes" id="UP000587702"/>
    </source>
</evidence>
<dbReference type="Proteomes" id="UP000575480">
    <property type="component" value="Unassembled WGS sequence"/>
</dbReference>
<dbReference type="EMBL" id="JACATI010000004">
    <property type="protein sequence ID" value="NWJ20332.1"/>
    <property type="molecule type" value="Genomic_DNA"/>
</dbReference>
<evidence type="ECO:0000313" key="4">
    <source>
        <dbReference type="Proteomes" id="UP000549797"/>
    </source>
</evidence>
<comment type="caution">
    <text evidence="1">The sequence shown here is derived from an EMBL/GenBank/DDBJ whole genome shotgun (WGS) entry which is preliminary data.</text>
</comment>
<sequence>MGKPICSDCGMNMGKIAYVNDSDMADQDGRKVREVSGGKFGGFFACVNSNCPSCHLSHKKR</sequence>
<reference evidence="1" key="2">
    <citation type="submission" date="2020-06" db="EMBL/GenBank/DDBJ databases">
        <authorList>
            <person name="Wang Y."/>
        </authorList>
    </citation>
    <scope>NUCLEOTIDE SEQUENCE</scope>
    <source>
        <strain evidence="3">D1a</strain>
        <strain evidence="1">L14</strain>
        <strain evidence="2">L15a</strain>
    </source>
</reference>
<proteinExistence type="predicted"/>
<dbReference type="Proteomes" id="UP000587702">
    <property type="component" value="Unassembled WGS sequence"/>
</dbReference>
<protein>
    <submittedName>
        <fullName evidence="1">Uncharacterized protein</fullName>
    </submittedName>
</protein>